<keyword evidence="4 7" id="KW-1133">Transmembrane helix</keyword>
<dbReference type="PANTHER" id="PTHR21355:SF0">
    <property type="entry name" value="G-PROTEIN COUPLED RECEPTOR-ASSOCIATED PROTEIN LMBRD2"/>
    <property type="match status" value="1"/>
</dbReference>
<proteinExistence type="inferred from homology"/>
<feature type="region of interest" description="Disordered" evidence="6">
    <location>
        <begin position="328"/>
        <end position="358"/>
    </location>
</feature>
<feature type="compositionally biased region" description="Low complexity" evidence="6">
    <location>
        <begin position="328"/>
        <end position="339"/>
    </location>
</feature>
<feature type="transmembrane region" description="Helical" evidence="7">
    <location>
        <begin position="523"/>
        <end position="544"/>
    </location>
</feature>
<protein>
    <submittedName>
        <fullName evidence="8">Uncharacterized protein</fullName>
    </submittedName>
</protein>
<evidence type="ECO:0000313" key="8">
    <source>
        <dbReference type="EMBL" id="GFH60762.1"/>
    </source>
</evidence>
<evidence type="ECO:0000256" key="6">
    <source>
        <dbReference type="SAM" id="MobiDB-lite"/>
    </source>
</evidence>
<organism evidence="8 9">
    <name type="scientific">Chaetoceros tenuissimus</name>
    <dbReference type="NCBI Taxonomy" id="426638"/>
    <lineage>
        <taxon>Eukaryota</taxon>
        <taxon>Sar</taxon>
        <taxon>Stramenopiles</taxon>
        <taxon>Ochrophyta</taxon>
        <taxon>Bacillariophyta</taxon>
        <taxon>Coscinodiscophyceae</taxon>
        <taxon>Chaetocerotophycidae</taxon>
        <taxon>Chaetocerotales</taxon>
        <taxon>Chaetocerotaceae</taxon>
        <taxon>Chaetoceros</taxon>
    </lineage>
</organism>
<evidence type="ECO:0000256" key="3">
    <source>
        <dbReference type="ARBA" id="ARBA00022692"/>
    </source>
</evidence>
<dbReference type="InterPro" id="IPR006876">
    <property type="entry name" value="LMBR1-like_membr_prot"/>
</dbReference>
<keyword evidence="3 7" id="KW-0812">Transmembrane</keyword>
<evidence type="ECO:0000256" key="7">
    <source>
        <dbReference type="SAM" id="Phobius"/>
    </source>
</evidence>
<sequence>MYLLEYLGALGSALLIFSYFLIRYYASTQTSCSTQLLATCAFALGFSGTVLLPIDLSLTEDQHMQDDDKFDSSFMLIPWHILFWSTFILAWLILPLVREIILSGEFTIYRRFKDGMRKLLVGHLILLSVVTVFIIWLAIHLKEINVIPVLIALGNTYGLLLVAVLLGYGLVAFPRSLWRQAKPEHELRKIYLTAVKTDDRLFEAVWQLQDVEFKIDSAVTRITDLDESSRADTYYKFCVNELLYRKAQTANLDPDLNQRRTTTRRNEDDIDSTGRYDVGDRPSMEELVNLHRTLKRAQENLFNAEQKWNDILKKKAFLSGINLSSIQNDSSSNHVSSSNKATPLSPTGTGGAKVGDAPLLSDSNTKTCRSRMKYVWTKFFRGVVYRLLSLVFAIMSIAILWSEATLASSHNLSPFALIQEKLSSDDNDQEGILFQLAALVPLLYMAICTSNALFQVGRFGPYCLRGNRQSHGVALVFNAQYLVRLQFPLAYNYLMILKYDTSETAFSNFIGQMDVVPLFGKAFPVYAPLLILLLCTLTFFNFYARLMNLLGFEHQDGILLGDKDTLDAKVNEGKNLLQRHMNSINAMNSEMNSSIDMNNSVIRQQRSNDSLGSLEMSEKRALNDIV</sequence>
<feature type="transmembrane region" description="Helical" evidence="7">
    <location>
        <begin position="145"/>
        <end position="173"/>
    </location>
</feature>
<feature type="transmembrane region" description="Helical" evidence="7">
    <location>
        <begin position="74"/>
        <end position="97"/>
    </location>
</feature>
<comment type="subcellular location">
    <subcellularLocation>
        <location evidence="1">Membrane</location>
        <topology evidence="1">Multi-pass membrane protein</topology>
    </subcellularLocation>
</comment>
<feature type="transmembrane region" description="Helical" evidence="7">
    <location>
        <begin position="6"/>
        <end position="24"/>
    </location>
</feature>
<feature type="compositionally biased region" description="Basic and acidic residues" evidence="6">
    <location>
        <begin position="264"/>
        <end position="278"/>
    </location>
</feature>
<comment type="caution">
    <text evidence="8">The sequence shown here is derived from an EMBL/GenBank/DDBJ whole genome shotgun (WGS) entry which is preliminary data.</text>
</comment>
<dbReference type="GO" id="GO:0016020">
    <property type="term" value="C:membrane"/>
    <property type="evidence" value="ECO:0007669"/>
    <property type="project" value="UniProtKB-SubCell"/>
</dbReference>
<dbReference type="PANTHER" id="PTHR21355">
    <property type="entry name" value="G-PROTEIN COUPLED RECEPTOR-ASSOCIATED PROTEIN LMBRD2"/>
    <property type="match status" value="1"/>
</dbReference>
<evidence type="ECO:0000256" key="2">
    <source>
        <dbReference type="ARBA" id="ARBA00010487"/>
    </source>
</evidence>
<evidence type="ECO:0000256" key="5">
    <source>
        <dbReference type="ARBA" id="ARBA00023136"/>
    </source>
</evidence>
<dbReference type="EMBL" id="BLLK01000069">
    <property type="protein sequence ID" value="GFH60762.1"/>
    <property type="molecule type" value="Genomic_DNA"/>
</dbReference>
<keyword evidence="9" id="KW-1185">Reference proteome</keyword>
<dbReference type="Pfam" id="PF04791">
    <property type="entry name" value="LMBR1"/>
    <property type="match status" value="1"/>
</dbReference>
<accession>A0AAD3DA59</accession>
<evidence type="ECO:0000313" key="9">
    <source>
        <dbReference type="Proteomes" id="UP001054902"/>
    </source>
</evidence>
<evidence type="ECO:0000256" key="4">
    <source>
        <dbReference type="ARBA" id="ARBA00022989"/>
    </source>
</evidence>
<dbReference type="AlphaFoldDB" id="A0AAD3DA59"/>
<dbReference type="InterPro" id="IPR051584">
    <property type="entry name" value="GPCR-associated_LMBR1"/>
</dbReference>
<reference evidence="8 9" key="1">
    <citation type="journal article" date="2021" name="Sci. Rep.">
        <title>The genome of the diatom Chaetoceros tenuissimus carries an ancient integrated fragment of an extant virus.</title>
        <authorList>
            <person name="Hongo Y."/>
            <person name="Kimura K."/>
            <person name="Takaki Y."/>
            <person name="Yoshida Y."/>
            <person name="Baba S."/>
            <person name="Kobayashi G."/>
            <person name="Nagasaki K."/>
            <person name="Hano T."/>
            <person name="Tomaru Y."/>
        </authorList>
    </citation>
    <scope>NUCLEOTIDE SEQUENCE [LARGE SCALE GENOMIC DNA]</scope>
    <source>
        <strain evidence="8 9">NIES-3715</strain>
    </source>
</reference>
<feature type="transmembrane region" description="Helical" evidence="7">
    <location>
        <begin position="432"/>
        <end position="454"/>
    </location>
</feature>
<feature type="transmembrane region" description="Helical" evidence="7">
    <location>
        <begin position="475"/>
        <end position="494"/>
    </location>
</feature>
<comment type="similarity">
    <text evidence="2">Belongs to the LIMR family.</text>
</comment>
<keyword evidence="5 7" id="KW-0472">Membrane</keyword>
<feature type="transmembrane region" description="Helical" evidence="7">
    <location>
        <begin position="36"/>
        <end position="54"/>
    </location>
</feature>
<evidence type="ECO:0000256" key="1">
    <source>
        <dbReference type="ARBA" id="ARBA00004141"/>
    </source>
</evidence>
<dbReference type="Proteomes" id="UP001054902">
    <property type="component" value="Unassembled WGS sequence"/>
</dbReference>
<name>A0AAD3DA59_9STRA</name>
<gene>
    <name evidence="8" type="ORF">CTEN210_17238</name>
</gene>
<feature type="transmembrane region" description="Helical" evidence="7">
    <location>
        <begin position="118"/>
        <end position="139"/>
    </location>
</feature>
<feature type="transmembrane region" description="Helical" evidence="7">
    <location>
        <begin position="379"/>
        <end position="401"/>
    </location>
</feature>
<feature type="region of interest" description="Disordered" evidence="6">
    <location>
        <begin position="255"/>
        <end position="278"/>
    </location>
</feature>